<keyword evidence="3" id="KW-1185">Reference proteome</keyword>
<sequence>MSTRYLSAQARVHSWWLRLRERGAAEEGMATAEYAIGTIAAAAFAGVLLLIVKGGAIKQALTAIIQQALSV</sequence>
<evidence type="ECO:0000256" key="1">
    <source>
        <dbReference type="SAM" id="Phobius"/>
    </source>
</evidence>
<keyword evidence="1" id="KW-0472">Membrane</keyword>
<organism evidence="2 3">
    <name type="scientific">Nanchangia anserum</name>
    <dbReference type="NCBI Taxonomy" id="2692125"/>
    <lineage>
        <taxon>Bacteria</taxon>
        <taxon>Bacillati</taxon>
        <taxon>Actinomycetota</taxon>
        <taxon>Actinomycetes</taxon>
        <taxon>Actinomycetales</taxon>
        <taxon>Actinomycetaceae</taxon>
        <taxon>Nanchangia</taxon>
    </lineage>
</organism>
<evidence type="ECO:0000313" key="3">
    <source>
        <dbReference type="Proteomes" id="UP000627538"/>
    </source>
</evidence>
<feature type="transmembrane region" description="Helical" evidence="1">
    <location>
        <begin position="34"/>
        <end position="52"/>
    </location>
</feature>
<dbReference type="InterPro" id="IPR025338">
    <property type="entry name" value="DUF4244"/>
</dbReference>
<keyword evidence="1" id="KW-0812">Transmembrane</keyword>
<proteinExistence type="predicted"/>
<dbReference type="EMBL" id="JACRUO010000001">
    <property type="protein sequence ID" value="MBD3689574.1"/>
    <property type="molecule type" value="Genomic_DNA"/>
</dbReference>
<accession>A0A8I0KW29</accession>
<dbReference type="AlphaFoldDB" id="A0A8I0KW29"/>
<dbReference type="Proteomes" id="UP000627538">
    <property type="component" value="Unassembled WGS sequence"/>
</dbReference>
<reference evidence="2 3" key="1">
    <citation type="submission" date="2020-08" db="EMBL/GenBank/DDBJ databases">
        <title>Winkia gen. nov., sp. nov., isolated from faeces of the Anser albifrons in China.</title>
        <authorList>
            <person name="Liu Q."/>
        </authorList>
    </citation>
    <scope>NUCLEOTIDE SEQUENCE [LARGE SCALE GENOMIC DNA]</scope>
    <source>
        <strain evidence="2 3">C62</strain>
    </source>
</reference>
<name>A0A8I0KW29_9ACTO</name>
<dbReference type="RefSeq" id="WP_191071611.1">
    <property type="nucleotide sequence ID" value="NZ_CP060506.1"/>
</dbReference>
<comment type="caution">
    <text evidence="2">The sequence shown here is derived from an EMBL/GenBank/DDBJ whole genome shotgun (WGS) entry which is preliminary data.</text>
</comment>
<gene>
    <name evidence="2" type="ORF">H8R10_04955</name>
</gene>
<dbReference type="Pfam" id="PF14029">
    <property type="entry name" value="DUF4244"/>
    <property type="match status" value="1"/>
</dbReference>
<protein>
    <submittedName>
        <fullName evidence="2">DUF4244 domain-containing protein</fullName>
    </submittedName>
</protein>
<keyword evidence="1" id="KW-1133">Transmembrane helix</keyword>
<evidence type="ECO:0000313" key="2">
    <source>
        <dbReference type="EMBL" id="MBD3689574.1"/>
    </source>
</evidence>